<dbReference type="Proteomes" id="UP000000589">
    <property type="component" value="Chromosome 2"/>
</dbReference>
<dbReference type="ExpressionAtlas" id="G3UXJ8">
    <property type="expression patterns" value="baseline and differential"/>
</dbReference>
<organism evidence="2 4">
    <name type="scientific">Mus musculus</name>
    <name type="common">Mouse</name>
    <dbReference type="NCBI Taxonomy" id="10090"/>
    <lineage>
        <taxon>Eukaryota</taxon>
        <taxon>Metazoa</taxon>
        <taxon>Chordata</taxon>
        <taxon>Craniata</taxon>
        <taxon>Vertebrata</taxon>
        <taxon>Euteleostomi</taxon>
        <taxon>Mammalia</taxon>
        <taxon>Eutheria</taxon>
        <taxon>Euarchontoglires</taxon>
        <taxon>Glires</taxon>
        <taxon>Rodentia</taxon>
        <taxon>Myomorpha</taxon>
        <taxon>Muroidea</taxon>
        <taxon>Muridae</taxon>
        <taxon>Murinae</taxon>
        <taxon>Mus</taxon>
        <taxon>Mus</taxon>
    </lineage>
</organism>
<dbReference type="Ensembl" id="ENSMUST00000134611.4">
    <property type="protein sequence ID" value="ENSMUSP00000133718.2"/>
    <property type="gene ID" value="ENSMUSG00000017307.17"/>
</dbReference>
<dbReference type="GeneTree" id="ENSGT00390000004207"/>
<dbReference type="MGI" id="MGI:2158201">
    <property type="gene designation" value="Acot8"/>
</dbReference>
<dbReference type="VEuPathDB" id="HostDB:ENSMUSG00000017307"/>
<evidence type="ECO:0007829" key="6">
    <source>
        <dbReference type="ProteomicsDB" id="G3UXJ8"/>
    </source>
</evidence>
<gene>
    <name evidence="2 3" type="primary">Acot8</name>
</gene>
<dbReference type="HOGENOM" id="CLU_2209124_0_0_1"/>
<evidence type="ECO:0000313" key="2">
    <source>
        <dbReference type="Ensembl" id="ENSMUSP00000133718.2"/>
    </source>
</evidence>
<dbReference type="PeptideAtlas" id="G3UXJ8"/>
<accession>G3UXJ8</accession>
<dbReference type="AGR" id="MGI:2158201"/>
<dbReference type="ProteomicsDB" id="328509"/>
<dbReference type="jPOST" id="G3UXJ8"/>
<evidence type="ECO:0000313" key="4">
    <source>
        <dbReference type="Proteomes" id="UP000000589"/>
    </source>
</evidence>
<sequence>MSAPEGLGDAHGDADRGDLSGDLRSVLVTSVLNLEPLDEDLYRGPESASAVPRREDTDRSQLLSARREGCAAWQGHLHLPGLLPADAAQPAAAPVLHALRAPARRPAGSRGPH</sequence>
<name>G3UXJ8_MOUSE</name>
<proteinExistence type="evidence at protein level"/>
<dbReference type="AlphaFoldDB" id="G3UXJ8"/>
<feature type="region of interest" description="Disordered" evidence="1">
    <location>
        <begin position="42"/>
        <end position="62"/>
    </location>
</feature>
<evidence type="ECO:0000256" key="1">
    <source>
        <dbReference type="SAM" id="MobiDB-lite"/>
    </source>
</evidence>
<dbReference type="Antibodypedia" id="4138">
    <property type="antibodies" value="247 antibodies from 28 providers"/>
</dbReference>
<reference evidence="2" key="3">
    <citation type="submission" date="2025-08" db="UniProtKB">
        <authorList>
            <consortium name="Ensembl"/>
        </authorList>
    </citation>
    <scope>IDENTIFICATION</scope>
    <source>
        <strain evidence="2">C57BL/6J</strain>
    </source>
</reference>
<reference evidence="2 4" key="2">
    <citation type="journal article" date="2011" name="PLoS Biol.">
        <title>Modernizing reference genome assemblies.</title>
        <authorList>
            <person name="Church D.M."/>
            <person name="Schneider V.A."/>
            <person name="Graves T."/>
            <person name="Auger K."/>
            <person name="Cunningham F."/>
            <person name="Bouk N."/>
            <person name="Chen H.C."/>
            <person name="Agarwala R."/>
            <person name="McLaren W.M."/>
            <person name="Ritchie G.R."/>
            <person name="Albracht D."/>
            <person name="Kremitzki M."/>
            <person name="Rock S."/>
            <person name="Kotkiewicz H."/>
            <person name="Kremitzki C."/>
            <person name="Wollam A."/>
            <person name="Trani L."/>
            <person name="Fulton L."/>
            <person name="Fulton R."/>
            <person name="Matthews L."/>
            <person name="Whitehead S."/>
            <person name="Chow W."/>
            <person name="Torrance J."/>
            <person name="Dunn M."/>
            <person name="Harden G."/>
            <person name="Threadgold G."/>
            <person name="Wood J."/>
            <person name="Collins J."/>
            <person name="Heath P."/>
            <person name="Griffiths G."/>
            <person name="Pelan S."/>
            <person name="Grafham D."/>
            <person name="Eichler E.E."/>
            <person name="Weinstock G."/>
            <person name="Mardis E.R."/>
            <person name="Wilson R.K."/>
            <person name="Howe K."/>
            <person name="Flicek P."/>
            <person name="Hubbard T."/>
        </authorList>
    </citation>
    <scope>NUCLEOTIDE SEQUENCE [LARGE SCALE GENOMIC DNA]</scope>
    <source>
        <strain evidence="2 4">C57BL/6J</strain>
    </source>
</reference>
<evidence type="ECO:0000313" key="3">
    <source>
        <dbReference type="MGI" id="MGI:2158201"/>
    </source>
</evidence>
<dbReference type="Bgee" id="ENSMUSG00000017307">
    <property type="expression patterns" value="Expressed in spermatid and 253 other cell types or tissues"/>
</dbReference>
<feature type="compositionally biased region" description="Basic and acidic residues" evidence="1">
    <location>
        <begin position="52"/>
        <end position="62"/>
    </location>
</feature>
<keyword evidence="4" id="KW-1185">Reference proteome</keyword>
<reference evidence="2" key="4">
    <citation type="submission" date="2025-09" db="UniProtKB">
        <authorList>
            <consortium name="Ensembl"/>
        </authorList>
    </citation>
    <scope>IDENTIFICATION</scope>
    <source>
        <strain evidence="2">C57BL/6J</strain>
    </source>
</reference>
<evidence type="ECO:0007829" key="5">
    <source>
        <dbReference type="PeptideAtlas" id="G3UXJ8"/>
    </source>
</evidence>
<protein>
    <submittedName>
        <fullName evidence="2">Acyl-CoA thioesterase 8</fullName>
    </submittedName>
</protein>
<keyword evidence="5 6" id="KW-1267">Proteomics identification</keyword>
<feature type="region of interest" description="Disordered" evidence="1">
    <location>
        <begin position="1"/>
        <end position="20"/>
    </location>
</feature>
<feature type="compositionally biased region" description="Basic and acidic residues" evidence="1">
    <location>
        <begin position="8"/>
        <end position="20"/>
    </location>
</feature>
<reference evidence="2 4" key="1">
    <citation type="journal article" date="2009" name="PLoS Biol.">
        <title>Lineage-specific biology revealed by a finished genome assembly of the mouse.</title>
        <authorList>
            <consortium name="Mouse Genome Sequencing Consortium"/>
            <person name="Church D.M."/>
            <person name="Goodstadt L."/>
            <person name="Hillier L.W."/>
            <person name="Zody M.C."/>
            <person name="Goldstein S."/>
            <person name="She X."/>
            <person name="Bult C.J."/>
            <person name="Agarwala R."/>
            <person name="Cherry J.L."/>
            <person name="DiCuccio M."/>
            <person name="Hlavina W."/>
            <person name="Kapustin Y."/>
            <person name="Meric P."/>
            <person name="Maglott D."/>
            <person name="Birtle Z."/>
            <person name="Marques A.C."/>
            <person name="Graves T."/>
            <person name="Zhou S."/>
            <person name="Teague B."/>
            <person name="Potamousis K."/>
            <person name="Churas C."/>
            <person name="Place M."/>
            <person name="Herschleb J."/>
            <person name="Runnheim R."/>
            <person name="Forrest D."/>
            <person name="Amos-Landgraf J."/>
            <person name="Schwartz D.C."/>
            <person name="Cheng Z."/>
            <person name="Lindblad-Toh K."/>
            <person name="Eichler E.E."/>
            <person name="Ponting C.P."/>
        </authorList>
    </citation>
    <scope>NUCLEOTIDE SEQUENCE [LARGE SCALE GENOMIC DNA]</scope>
    <source>
        <strain evidence="2 4">C57BL/6J</strain>
    </source>
</reference>